<dbReference type="PROSITE" id="PS51163">
    <property type="entry name" value="YRDC"/>
    <property type="match status" value="1"/>
</dbReference>
<dbReference type="EC" id="6.2.-.-" evidence="8"/>
<evidence type="ECO:0000313" key="13">
    <source>
        <dbReference type="Proteomes" id="UP000253204"/>
    </source>
</evidence>
<dbReference type="InterPro" id="IPR004421">
    <property type="entry name" value="Carbamoyltransferase_HypF"/>
</dbReference>
<keyword evidence="5" id="KW-0863">Zinc-finger</keyword>
<evidence type="ECO:0000256" key="4">
    <source>
        <dbReference type="ARBA" id="ARBA00022723"/>
    </source>
</evidence>
<comment type="catalytic activity">
    <reaction evidence="9">
        <text>an acyl phosphate + H2O = a carboxylate + phosphate + H(+)</text>
        <dbReference type="Rhea" id="RHEA:14965"/>
        <dbReference type="ChEBI" id="CHEBI:15377"/>
        <dbReference type="ChEBI" id="CHEBI:15378"/>
        <dbReference type="ChEBI" id="CHEBI:29067"/>
        <dbReference type="ChEBI" id="CHEBI:43474"/>
        <dbReference type="ChEBI" id="CHEBI:59918"/>
        <dbReference type="EC" id="3.6.1.7"/>
    </reaction>
</comment>
<evidence type="ECO:0000256" key="5">
    <source>
        <dbReference type="ARBA" id="ARBA00022771"/>
    </source>
</evidence>
<proteinExistence type="inferred from homology"/>
<keyword evidence="9" id="KW-0378">Hydrolase</keyword>
<dbReference type="PROSITE" id="PS51160">
    <property type="entry name" value="ACYLPHOSPHATASE_3"/>
    <property type="match status" value="1"/>
</dbReference>
<dbReference type="EMBL" id="QPIJ01000077">
    <property type="protein sequence ID" value="RCV86003.1"/>
    <property type="molecule type" value="Genomic_DNA"/>
</dbReference>
<dbReference type="InterPro" id="IPR017945">
    <property type="entry name" value="DHBP_synth_RibB-like_a/b_dom"/>
</dbReference>
<dbReference type="GO" id="GO:0016743">
    <property type="term" value="F:carboxyl- or carbamoyltransferase activity"/>
    <property type="evidence" value="ECO:0007669"/>
    <property type="project" value="UniProtKB-UniRule"/>
</dbReference>
<dbReference type="SUPFAM" id="SSF54975">
    <property type="entry name" value="Acylphosphatase/BLUF domain-like"/>
    <property type="match status" value="1"/>
</dbReference>
<dbReference type="InterPro" id="IPR006070">
    <property type="entry name" value="Sua5-like_dom"/>
</dbReference>
<evidence type="ECO:0000256" key="6">
    <source>
        <dbReference type="ARBA" id="ARBA00022833"/>
    </source>
</evidence>
<dbReference type="Gene3D" id="3.30.420.360">
    <property type="match status" value="1"/>
</dbReference>
<dbReference type="InterPro" id="IPR011125">
    <property type="entry name" value="Znf_HypF"/>
</dbReference>
<comment type="pathway">
    <text evidence="1 8">Protein modification; [NiFe] hydrogenase maturation.</text>
</comment>
<dbReference type="GO" id="GO:0051604">
    <property type="term" value="P:protein maturation"/>
    <property type="evidence" value="ECO:0007669"/>
    <property type="project" value="TreeGrafter"/>
</dbReference>
<evidence type="ECO:0000259" key="10">
    <source>
        <dbReference type="PROSITE" id="PS51160"/>
    </source>
</evidence>
<gene>
    <name evidence="12" type="primary">hypF</name>
    <name evidence="12" type="ORF">DU506_19335</name>
</gene>
<dbReference type="Gene3D" id="3.90.870.50">
    <property type="match status" value="1"/>
</dbReference>
<evidence type="ECO:0000256" key="2">
    <source>
        <dbReference type="ARBA" id="ARBA00008097"/>
    </source>
</evidence>
<keyword evidence="13" id="KW-1185">Reference proteome</keyword>
<dbReference type="OrthoDB" id="9808093at2"/>
<keyword evidence="12" id="KW-0808">Transferase</keyword>
<dbReference type="InterPro" id="IPR017968">
    <property type="entry name" value="Acylphosphatase_CS"/>
</dbReference>
<dbReference type="Pfam" id="PF22521">
    <property type="entry name" value="HypF_C_2"/>
    <property type="match status" value="1"/>
</dbReference>
<name>A0A368TS14_9GAMM</name>
<dbReference type="InterPro" id="IPR036046">
    <property type="entry name" value="Acylphosphatase-like_dom_sf"/>
</dbReference>
<dbReference type="Pfam" id="PF17788">
    <property type="entry name" value="HypF_C"/>
    <property type="match status" value="1"/>
</dbReference>
<dbReference type="GO" id="GO:0008270">
    <property type="term" value="F:zinc ion binding"/>
    <property type="evidence" value="ECO:0007669"/>
    <property type="project" value="UniProtKB-KW"/>
</dbReference>
<dbReference type="PROSITE" id="PS00150">
    <property type="entry name" value="ACYLPHOSPHATASE_1"/>
    <property type="match status" value="1"/>
</dbReference>
<evidence type="ECO:0000256" key="8">
    <source>
        <dbReference type="PIRNR" id="PIRNR006256"/>
    </source>
</evidence>
<dbReference type="GO" id="GO:0003998">
    <property type="term" value="F:acylphosphatase activity"/>
    <property type="evidence" value="ECO:0007669"/>
    <property type="project" value="UniProtKB-EC"/>
</dbReference>
<sequence length="748" mass="81167">MPRLEEQGACRWLITGRVQGVGFRPFIYRLARELGLNGFVRNRSGTVEVVTEGDASCIDAFAAAVQQQAPSLALPTIVSRKKIPAGFHTDFRILASSVGDTDIHVSPDYAVCARCFEEMQDLSNRRYRYPFINCTECGPRYSLIKAMPYDRAQTTMSEFTLCAACRAEYANPNDRRFHAEPLACAACGPELWFSEPGRIAVHGNETALAKAVAQLRAGLIIAVKGVGGYHLMVDARNERAVARLRIRKHRPHKPLAVMFPLADNLIALHGAVIADQLALSALSATDRPVVLLPKRPQSSLADCIAPGLSQLGAMLPYSPLHQLLLQDVGGALVTTSANISGEPVVTEPREAETLLANVADGFLHHNRSILRPIDDSVVQPCAKTIRAIRIGRGLTPLELKLPRPIAFPILATGAHLKNTLALAWGNRVVISPHIGDLDSRRSQAVFARTAAQLQRLYDVRAEAVICDAHDGYASTRWAKGCGLALQPVGHHQAHASALVGECPEVTGNWLVFAWDGVGLGSDGTLWGGEALLGGPGQWRREGSFRPFRLAGGDRAGREPWRSAAALCWTAGFDWNASPMAKEAWQKGLNCHETSSAGRLFDAAAAMIGLMDMASFEGKAPMWLEAIADPDIPALPLPLYRDAERVWRTDWAPLIPFLMDGRQSPAARAGLFQASMALALVKQALRIRAEHGEITIGLAGGVFQNRLLVEQALGLLDEWGFTVRLNEQVPCNDAGISFGQVIEALYGDF</sequence>
<feature type="active site" evidence="9">
    <location>
        <position position="42"/>
    </location>
</feature>
<feature type="active site" evidence="9">
    <location>
        <position position="24"/>
    </location>
</feature>
<dbReference type="Pfam" id="PF01300">
    <property type="entry name" value="Sua5_yciO_yrdC"/>
    <property type="match status" value="1"/>
</dbReference>
<dbReference type="InterPro" id="IPR001792">
    <property type="entry name" value="Acylphosphatase-like_dom"/>
</dbReference>
<dbReference type="Pfam" id="PF00708">
    <property type="entry name" value="Acylphosphatase"/>
    <property type="match status" value="1"/>
</dbReference>
<comment type="similarity">
    <text evidence="2 8">Belongs to the carbamoyltransferase HypF family.</text>
</comment>
<protein>
    <recommendedName>
        <fullName evidence="8">Carbamoyltransferase HypF</fullName>
        <ecNumber evidence="8">6.2.-.-</ecNumber>
    </recommendedName>
</protein>
<dbReference type="InterPro" id="IPR055128">
    <property type="entry name" value="HypF_C_2"/>
</dbReference>
<reference evidence="12 13" key="1">
    <citation type="submission" date="2018-07" db="EMBL/GenBank/DDBJ databases">
        <title>Halomonas rutogse sp. nov., isolated from Lake TangqianCo on Tibetan Plateau.</title>
        <authorList>
            <person name="Lu H."/>
            <person name="Xing P."/>
            <person name="Wu Q."/>
        </authorList>
    </citation>
    <scope>NUCLEOTIDE SEQUENCE [LARGE SCALE GENOMIC DNA]</scope>
    <source>
        <strain evidence="12 13">TQ8S</strain>
    </source>
</reference>
<dbReference type="Gene3D" id="3.30.110.120">
    <property type="match status" value="1"/>
</dbReference>
<evidence type="ECO:0000256" key="1">
    <source>
        <dbReference type="ARBA" id="ARBA00004711"/>
    </source>
</evidence>
<dbReference type="Gene3D" id="3.30.420.40">
    <property type="match status" value="1"/>
</dbReference>
<dbReference type="AlphaFoldDB" id="A0A368TS14"/>
<dbReference type="GO" id="GO:0003725">
    <property type="term" value="F:double-stranded RNA binding"/>
    <property type="evidence" value="ECO:0007669"/>
    <property type="project" value="InterPro"/>
</dbReference>
<keyword evidence="6" id="KW-0862">Zinc</keyword>
<dbReference type="UniPathway" id="UPA00335"/>
<evidence type="ECO:0000256" key="9">
    <source>
        <dbReference type="PROSITE-ProRule" id="PRU00520"/>
    </source>
</evidence>
<evidence type="ECO:0000256" key="7">
    <source>
        <dbReference type="ARBA" id="ARBA00048220"/>
    </source>
</evidence>
<comment type="caution">
    <text evidence="12">The sequence shown here is derived from an EMBL/GenBank/DDBJ whole genome shotgun (WGS) entry which is preliminary data.</text>
</comment>
<dbReference type="PANTHER" id="PTHR42959">
    <property type="entry name" value="CARBAMOYLTRANSFERASE"/>
    <property type="match status" value="1"/>
</dbReference>
<dbReference type="RefSeq" id="WP_114488503.1">
    <property type="nucleotide sequence ID" value="NZ_CBCSHM010000084.1"/>
</dbReference>
<keyword evidence="4" id="KW-0479">Metal-binding</keyword>
<accession>A0A368TS14</accession>
<evidence type="ECO:0000256" key="3">
    <source>
        <dbReference type="ARBA" id="ARBA00022598"/>
    </source>
</evidence>
<dbReference type="InterPro" id="IPR051060">
    <property type="entry name" value="Carbamoyltrans_HypF-like"/>
</dbReference>
<comment type="function">
    <text evidence="8">Involved in the maturation of [NiFe] hydrogenases. Along with HypE, it catalyzes the synthesis of the CN ligands of the active site iron of [NiFe]-hydrogenases. HypF functions as a carbamoyl transferase using carbamoylphosphate as a substrate and transferring the carboxamido moiety in an ATP-dependent reaction to the thiolate of the C-terminal cysteine of HypE yielding a protein-S-carboxamide.</text>
</comment>
<dbReference type="PIRSF" id="PIRSF006256">
    <property type="entry name" value="CMPcnvr_hdrg_mat"/>
    <property type="match status" value="1"/>
</dbReference>
<dbReference type="InterPro" id="IPR041440">
    <property type="entry name" value="HypF_C"/>
</dbReference>
<keyword evidence="3" id="KW-0436">Ligase</keyword>
<evidence type="ECO:0000259" key="11">
    <source>
        <dbReference type="PROSITE" id="PS51163"/>
    </source>
</evidence>
<dbReference type="Proteomes" id="UP000253204">
    <property type="component" value="Unassembled WGS sequence"/>
</dbReference>
<evidence type="ECO:0000313" key="12">
    <source>
        <dbReference type="EMBL" id="RCV86003.1"/>
    </source>
</evidence>
<comment type="catalytic activity">
    <reaction evidence="7 8">
        <text>C-terminal L-cysteinyl-[HypE protein] + carbamoyl phosphate + ATP + H2O = C-terminal S-carboxamide-L-cysteinyl-[HypE protein] + AMP + phosphate + diphosphate + H(+)</text>
        <dbReference type="Rhea" id="RHEA:55636"/>
        <dbReference type="Rhea" id="RHEA-COMP:14247"/>
        <dbReference type="Rhea" id="RHEA-COMP:14392"/>
        <dbReference type="ChEBI" id="CHEBI:15377"/>
        <dbReference type="ChEBI" id="CHEBI:15378"/>
        <dbReference type="ChEBI" id="CHEBI:30616"/>
        <dbReference type="ChEBI" id="CHEBI:33019"/>
        <dbReference type="ChEBI" id="CHEBI:43474"/>
        <dbReference type="ChEBI" id="CHEBI:58228"/>
        <dbReference type="ChEBI" id="CHEBI:76913"/>
        <dbReference type="ChEBI" id="CHEBI:139126"/>
        <dbReference type="ChEBI" id="CHEBI:456215"/>
    </reaction>
</comment>
<feature type="domain" description="Acylphosphatase-like" evidence="10">
    <location>
        <begin position="9"/>
        <end position="95"/>
    </location>
</feature>
<organism evidence="12 13">
    <name type="scientific">Vreelandella rituensis</name>
    <dbReference type="NCBI Taxonomy" id="2282306"/>
    <lineage>
        <taxon>Bacteria</taxon>
        <taxon>Pseudomonadati</taxon>
        <taxon>Pseudomonadota</taxon>
        <taxon>Gammaproteobacteria</taxon>
        <taxon>Oceanospirillales</taxon>
        <taxon>Halomonadaceae</taxon>
        <taxon>Vreelandella</taxon>
    </lineage>
</organism>
<feature type="domain" description="YrdC-like" evidence="11">
    <location>
        <begin position="205"/>
        <end position="393"/>
    </location>
</feature>
<dbReference type="SUPFAM" id="SSF55821">
    <property type="entry name" value="YrdC/RibB"/>
    <property type="match status" value="1"/>
</dbReference>
<dbReference type="NCBIfam" id="TIGR00143">
    <property type="entry name" value="hypF"/>
    <property type="match status" value="1"/>
</dbReference>
<dbReference type="GO" id="GO:0016874">
    <property type="term" value="F:ligase activity"/>
    <property type="evidence" value="ECO:0007669"/>
    <property type="project" value="UniProtKB-UniRule"/>
</dbReference>
<dbReference type="Pfam" id="PF07503">
    <property type="entry name" value="zf-HYPF"/>
    <property type="match status" value="2"/>
</dbReference>
<dbReference type="PANTHER" id="PTHR42959:SF1">
    <property type="entry name" value="CARBAMOYLTRANSFERASE HYPF"/>
    <property type="match status" value="1"/>
</dbReference>